<reference evidence="1 2" key="1">
    <citation type="submission" date="2024-06" db="EMBL/GenBank/DDBJ databases">
        <title>Lysinibacillus zambalefons sp. nov., a Novel Firmicute Isolated from the Poon Bato Zambales Hyperalkaline Spring.</title>
        <authorList>
            <person name="Aja J.A."/>
            <person name="Lazaro J.E.H."/>
            <person name="Llorin L.D."/>
            <person name="Lim K.R."/>
            <person name="Teodosio J."/>
            <person name="Dalisay D.S."/>
        </authorList>
    </citation>
    <scope>NUCLEOTIDE SEQUENCE [LARGE SCALE GENOMIC DNA]</scope>
    <source>
        <strain evidence="1 2">M3</strain>
    </source>
</reference>
<evidence type="ECO:0000313" key="2">
    <source>
        <dbReference type="Proteomes" id="UP001478862"/>
    </source>
</evidence>
<evidence type="ECO:0000313" key="1">
    <source>
        <dbReference type="EMBL" id="MEQ6355136.1"/>
    </source>
</evidence>
<sequence length="94" mass="10998">MEQLKRGNELVKIIKTTEDGIIQIEKLISKQRDFKEKDKYYDDCNYSLSISEHSDGSGINAKLYRYQGNAELINVILDTLKNQLQRFQKELESL</sequence>
<keyword evidence="2" id="KW-1185">Reference proteome</keyword>
<protein>
    <recommendedName>
        <fullName evidence="3">DUF5082 domain-containing protein</fullName>
    </recommendedName>
</protein>
<organism evidence="1 2">
    <name type="scientific">Lysinibacillus zambalensis</name>
    <dbReference type="NCBI Taxonomy" id="3160866"/>
    <lineage>
        <taxon>Bacteria</taxon>
        <taxon>Bacillati</taxon>
        <taxon>Bacillota</taxon>
        <taxon>Bacilli</taxon>
        <taxon>Bacillales</taxon>
        <taxon>Bacillaceae</taxon>
        <taxon>Lysinibacillus</taxon>
    </lineage>
</organism>
<comment type="caution">
    <text evidence="1">The sequence shown here is derived from an EMBL/GenBank/DDBJ whole genome shotgun (WGS) entry which is preliminary data.</text>
</comment>
<evidence type="ECO:0008006" key="3">
    <source>
        <dbReference type="Google" id="ProtNLM"/>
    </source>
</evidence>
<gene>
    <name evidence="1" type="ORF">ABNX05_10955</name>
</gene>
<proteinExistence type="predicted"/>
<accession>A0ABV1MRJ3</accession>
<dbReference type="EMBL" id="JBEGDG010000007">
    <property type="protein sequence ID" value="MEQ6355136.1"/>
    <property type="molecule type" value="Genomic_DNA"/>
</dbReference>
<name>A0ABV1MRJ3_9BACI</name>
<dbReference type="Proteomes" id="UP001478862">
    <property type="component" value="Unassembled WGS sequence"/>
</dbReference>
<dbReference type="RefSeq" id="WP_349659766.1">
    <property type="nucleotide sequence ID" value="NZ_JBEGDG010000007.1"/>
</dbReference>